<accession>A0A1Z4ESZ0</accession>
<name>A0A1Z4ESZ0_9MYCO</name>
<dbReference type="Proteomes" id="UP000217954">
    <property type="component" value="Chromosome"/>
</dbReference>
<sequence length="163" mass="17854">MAAFNVRFTANPPDGWVSVMPTDAGQPHASVAYVRQADCGGGLVTNISVTEHLLTVPAVDMEEASDRYADYLRSRVHALKMIRSDYISRTAPVEYGQEFEFLLDLGAVLLPVCQTRICIALPLTYASTLIEEIVFTTPQGKARETNVEFVKFLESLNVIGGEG</sequence>
<reference evidence="2" key="1">
    <citation type="journal article" date="2017" name="Genome Announc.">
        <title>Complete Genome Sequence of Mycobacterium stephanolepidis.</title>
        <authorList>
            <person name="Fukano H."/>
            <person name="Yoshida M."/>
            <person name="Katayama Y."/>
            <person name="Omatsu T."/>
            <person name="Mizutani T."/>
            <person name="Kurata O."/>
            <person name="Wada S."/>
            <person name="Hoshino Y."/>
        </authorList>
    </citation>
    <scope>NUCLEOTIDE SEQUENCE [LARGE SCALE GENOMIC DNA]</scope>
    <source>
        <strain evidence="2">NJB0901</strain>
    </source>
</reference>
<dbReference type="EMBL" id="AP018165">
    <property type="protein sequence ID" value="BAX96086.1"/>
    <property type="molecule type" value="Genomic_DNA"/>
</dbReference>
<keyword evidence="2" id="KW-1185">Reference proteome</keyword>
<protein>
    <submittedName>
        <fullName evidence="1">Uncharacterized protein</fullName>
    </submittedName>
</protein>
<dbReference type="RefSeq" id="WP_096499107.1">
    <property type="nucleotide sequence ID" value="NZ_AP018165.1"/>
</dbReference>
<evidence type="ECO:0000313" key="1">
    <source>
        <dbReference type="EMBL" id="BAX96086.1"/>
    </source>
</evidence>
<dbReference type="AlphaFoldDB" id="A0A1Z4ESZ0"/>
<dbReference type="KEGG" id="mste:MSTE_00751"/>
<dbReference type="OrthoDB" id="3686643at2"/>
<proteinExistence type="predicted"/>
<evidence type="ECO:0000313" key="2">
    <source>
        <dbReference type="Proteomes" id="UP000217954"/>
    </source>
</evidence>
<organism evidence="1 2">
    <name type="scientific">[Mycobacterium] stephanolepidis</name>
    <dbReference type="NCBI Taxonomy" id="1520670"/>
    <lineage>
        <taxon>Bacteria</taxon>
        <taxon>Bacillati</taxon>
        <taxon>Actinomycetota</taxon>
        <taxon>Actinomycetes</taxon>
        <taxon>Mycobacteriales</taxon>
        <taxon>Mycobacteriaceae</taxon>
        <taxon>Mycobacteroides</taxon>
    </lineage>
</organism>
<reference evidence="1 2" key="2">
    <citation type="journal article" date="2017" name="Int. J. Syst. Evol. Microbiol.">
        <title>Mycobacterium stephanolepidis sp. nov., a rapidly growing species related to Mycobacterium chelonae, isolated from marine teleost fish, Stephanolepis cirrhifer.</title>
        <authorList>
            <person name="Fukano H."/>
            <person name="Wada S."/>
            <person name="Kurata O."/>
            <person name="Katayama K."/>
            <person name="Fujiwara N."/>
            <person name="Hoshino Y."/>
        </authorList>
    </citation>
    <scope>NUCLEOTIDE SEQUENCE [LARGE SCALE GENOMIC DNA]</scope>
    <source>
        <strain evidence="1 2">NJB0901</strain>
    </source>
</reference>
<gene>
    <name evidence="1" type="ORF">MSTE_00751</name>
</gene>